<dbReference type="Gene3D" id="1.50.10.20">
    <property type="match status" value="1"/>
</dbReference>
<dbReference type="SUPFAM" id="SSF48239">
    <property type="entry name" value="Terpenoid cyclases/Protein prenyltransferases"/>
    <property type="match status" value="1"/>
</dbReference>
<dbReference type="GO" id="GO:0005811">
    <property type="term" value="C:lipid droplet"/>
    <property type="evidence" value="ECO:0007669"/>
    <property type="project" value="InterPro"/>
</dbReference>
<evidence type="ECO:0000313" key="2">
    <source>
        <dbReference type="EnsemblPlants" id="QL03p033183:mrna"/>
    </source>
</evidence>
<dbReference type="GO" id="GO:0016104">
    <property type="term" value="P:triterpenoid biosynthetic process"/>
    <property type="evidence" value="ECO:0007669"/>
    <property type="project" value="InterPro"/>
</dbReference>
<dbReference type="InterPro" id="IPR018333">
    <property type="entry name" value="Squalene_cyclase"/>
</dbReference>
<dbReference type="PANTHER" id="PTHR11764">
    <property type="entry name" value="TERPENE CYCLASE/MUTASE FAMILY MEMBER"/>
    <property type="match status" value="1"/>
</dbReference>
<dbReference type="EnsemblPlants" id="QL03p033183:mrna">
    <property type="protein sequence ID" value="QL03p033183:mrna"/>
    <property type="gene ID" value="QL03p033183"/>
</dbReference>
<dbReference type="EMBL" id="LRBV02000003">
    <property type="status" value="NOT_ANNOTATED_CDS"/>
    <property type="molecule type" value="Genomic_DNA"/>
</dbReference>
<dbReference type="Gramene" id="QL03p033183:mrna">
    <property type="protein sequence ID" value="QL03p033183:mrna"/>
    <property type="gene ID" value="QL03p033183"/>
</dbReference>
<keyword evidence="3" id="KW-1185">Reference proteome</keyword>
<name>A0A7N2R1A1_QUELO</name>
<dbReference type="Proteomes" id="UP000594261">
    <property type="component" value="Chromosome 3"/>
</dbReference>
<protein>
    <submittedName>
        <fullName evidence="2">Uncharacterized protein</fullName>
    </submittedName>
</protein>
<proteinExistence type="predicted"/>
<organism evidence="2 3">
    <name type="scientific">Quercus lobata</name>
    <name type="common">Valley oak</name>
    <dbReference type="NCBI Taxonomy" id="97700"/>
    <lineage>
        <taxon>Eukaryota</taxon>
        <taxon>Viridiplantae</taxon>
        <taxon>Streptophyta</taxon>
        <taxon>Embryophyta</taxon>
        <taxon>Tracheophyta</taxon>
        <taxon>Spermatophyta</taxon>
        <taxon>Magnoliopsida</taxon>
        <taxon>eudicotyledons</taxon>
        <taxon>Gunneridae</taxon>
        <taxon>Pentapetalae</taxon>
        <taxon>rosids</taxon>
        <taxon>fabids</taxon>
        <taxon>Fagales</taxon>
        <taxon>Fagaceae</taxon>
        <taxon>Quercus</taxon>
    </lineage>
</organism>
<dbReference type="OMA" id="CRHTSKG"/>
<dbReference type="GO" id="GO:0042300">
    <property type="term" value="F:beta-amyrin synthase activity"/>
    <property type="evidence" value="ECO:0007669"/>
    <property type="project" value="TreeGrafter"/>
</dbReference>
<dbReference type="InterPro" id="IPR008930">
    <property type="entry name" value="Terpenoid_cyclase/PrenylTrfase"/>
</dbReference>
<reference evidence="2 3" key="1">
    <citation type="journal article" date="2016" name="G3 (Bethesda)">
        <title>First Draft Assembly and Annotation of the Genome of a California Endemic Oak Quercus lobata Nee (Fagaceae).</title>
        <authorList>
            <person name="Sork V.L."/>
            <person name="Fitz-Gibbon S.T."/>
            <person name="Puiu D."/>
            <person name="Crepeau M."/>
            <person name="Gugger P.F."/>
            <person name="Sherman R."/>
            <person name="Stevens K."/>
            <person name="Langley C.H."/>
            <person name="Pellegrini M."/>
            <person name="Salzberg S.L."/>
        </authorList>
    </citation>
    <scope>NUCLEOTIDE SEQUENCE [LARGE SCALE GENOMIC DNA]</scope>
    <source>
        <strain evidence="2 3">cv. SW786</strain>
    </source>
</reference>
<sequence length="119" mass="13660">MGKMLTLIYVIHMQSFGSQLWDVSLTIQALLTRDLTNEIGLVLARWHSFIKISQVRDNPSGDFKRMYRHMSKGSWTFSYQDQGLQLFDCIAEALKCCLLFSMMPPDSCVQWCGKGCVLE</sequence>
<reference evidence="2" key="2">
    <citation type="submission" date="2021-01" db="UniProtKB">
        <authorList>
            <consortium name="EnsemblPlants"/>
        </authorList>
    </citation>
    <scope>IDENTIFICATION</scope>
</reference>
<accession>A0A7N2R1A1</accession>
<dbReference type="PANTHER" id="PTHR11764:SF58">
    <property type="entry name" value="BETA-AMYRIN SYNTHASE-RELATED"/>
    <property type="match status" value="1"/>
</dbReference>
<dbReference type="AlphaFoldDB" id="A0A7N2R1A1"/>
<evidence type="ECO:0000256" key="1">
    <source>
        <dbReference type="ARBA" id="ARBA00023235"/>
    </source>
</evidence>
<evidence type="ECO:0000313" key="3">
    <source>
        <dbReference type="Proteomes" id="UP000594261"/>
    </source>
</evidence>
<keyword evidence="1" id="KW-0413">Isomerase</keyword>
<dbReference type="InParanoid" id="A0A7N2R1A1"/>